<sequence length="98" mass="11344">MKRAAFIGWSAASVAVWLVVAFAITRFTYAHTYFEIPMWFREAITSLWLRFEPDYNPDALDMENAAALVLFIAAHLVSALVVMPLGMFGWRRIRRSFR</sequence>
<organism evidence="2 3">
    <name type="scientific">Paraburkholderia largidicola</name>
    <dbReference type="NCBI Taxonomy" id="3014751"/>
    <lineage>
        <taxon>Bacteria</taxon>
        <taxon>Pseudomonadati</taxon>
        <taxon>Pseudomonadota</taxon>
        <taxon>Betaproteobacteria</taxon>
        <taxon>Burkholderiales</taxon>
        <taxon>Burkholderiaceae</taxon>
        <taxon>Paraburkholderia</taxon>
    </lineage>
</organism>
<keyword evidence="1" id="KW-0472">Membrane</keyword>
<feature type="transmembrane region" description="Helical" evidence="1">
    <location>
        <begin position="65"/>
        <end position="90"/>
    </location>
</feature>
<name>A0A7I8BF26_9BURK</name>
<dbReference type="Proteomes" id="UP000510888">
    <property type="component" value="Chromosome 1"/>
</dbReference>
<dbReference type="KEGG" id="plad:PPGU16_02690"/>
<keyword evidence="3" id="KW-1185">Reference proteome</keyword>
<gene>
    <name evidence="2" type="ORF">PPGU16_02690</name>
</gene>
<keyword evidence="1" id="KW-1133">Transmembrane helix</keyword>
<evidence type="ECO:0000313" key="2">
    <source>
        <dbReference type="EMBL" id="BCF87202.1"/>
    </source>
</evidence>
<proteinExistence type="predicted"/>
<protein>
    <submittedName>
        <fullName evidence="2">Uncharacterized protein</fullName>
    </submittedName>
</protein>
<dbReference type="RefSeq" id="WP_180721379.1">
    <property type="nucleotide sequence ID" value="NZ_AP023174.1"/>
</dbReference>
<evidence type="ECO:0000256" key="1">
    <source>
        <dbReference type="SAM" id="Phobius"/>
    </source>
</evidence>
<evidence type="ECO:0000313" key="3">
    <source>
        <dbReference type="Proteomes" id="UP000510888"/>
    </source>
</evidence>
<dbReference type="AlphaFoldDB" id="A0A7I8BF26"/>
<dbReference type="EMBL" id="AP023174">
    <property type="protein sequence ID" value="BCF87202.1"/>
    <property type="molecule type" value="Genomic_DNA"/>
</dbReference>
<keyword evidence="1" id="KW-0812">Transmembrane</keyword>
<reference evidence="2 3" key="1">
    <citation type="journal article" date="2020" name="Genes (Basel)">
        <title>Genomic Comparison of Insect Gut Symbionts from Divergent Burkholderia Subclades.</title>
        <authorList>
            <person name="Takeshita K."/>
            <person name="Kikuchi Y."/>
        </authorList>
    </citation>
    <scope>NUCLEOTIDE SEQUENCE [LARGE SCALE GENOMIC DNA]</scope>
    <source>
        <strain evidence="2 3">PGU16</strain>
    </source>
</reference>
<accession>A0A7I8BF26</accession>